<dbReference type="PANTHER" id="PTHR12694:SF7">
    <property type="entry name" value="TRANSCRIPTION INITIATION FACTOR IIA SUBUNIT 1"/>
    <property type="match status" value="1"/>
</dbReference>
<dbReference type="Pfam" id="PF03153">
    <property type="entry name" value="TFIIA"/>
    <property type="match status" value="1"/>
</dbReference>
<sequence length="64" mass="7377">CADVHLTNTLLKPKLYRSVIEDVINDVREVFLDEGVDEQVLLELKTVSCSWTQYLQLRNVLTSL</sequence>
<dbReference type="InterPro" id="IPR004855">
    <property type="entry name" value="TFIIA_asu/bsu"/>
</dbReference>
<dbReference type="PANTHER" id="PTHR12694">
    <property type="entry name" value="TRANSCRIPTION INITIATION FACTOR IIA SUBUNIT 1"/>
    <property type="match status" value="1"/>
</dbReference>
<dbReference type="Proteomes" id="UP000694404">
    <property type="component" value="Unplaced"/>
</dbReference>
<evidence type="ECO:0000313" key="2">
    <source>
        <dbReference type="Proteomes" id="UP000694404"/>
    </source>
</evidence>
<accession>A0A8C0IV58</accession>
<dbReference type="SUPFAM" id="SSF47396">
    <property type="entry name" value="Transcription factor IIA (TFIIA), alpha-helical domain"/>
    <property type="match status" value="1"/>
</dbReference>
<dbReference type="GO" id="GO:0005672">
    <property type="term" value="C:transcription factor TFIIA complex"/>
    <property type="evidence" value="ECO:0007669"/>
    <property type="project" value="InterPro"/>
</dbReference>
<protein>
    <submittedName>
        <fullName evidence="1">Uncharacterized protein</fullName>
    </submittedName>
</protein>
<dbReference type="GeneTree" id="ENSGT01110000268408"/>
<dbReference type="Ensembl" id="ENSCABT00000024121.1">
    <property type="protein sequence ID" value="ENSCABP00000022014.1"/>
    <property type="gene ID" value="ENSCABG00000016218.1"/>
</dbReference>
<dbReference type="GO" id="GO:0006367">
    <property type="term" value="P:transcription initiation at RNA polymerase II promoter"/>
    <property type="evidence" value="ECO:0007669"/>
    <property type="project" value="InterPro"/>
</dbReference>
<keyword evidence="2" id="KW-1185">Reference proteome</keyword>
<proteinExistence type="predicted"/>
<organism evidence="1 2">
    <name type="scientific">Chelonoidis abingdonii</name>
    <name type="common">Abingdon island giant tortoise</name>
    <name type="synonym">Testudo abingdonii</name>
    <dbReference type="NCBI Taxonomy" id="106734"/>
    <lineage>
        <taxon>Eukaryota</taxon>
        <taxon>Metazoa</taxon>
        <taxon>Chordata</taxon>
        <taxon>Craniata</taxon>
        <taxon>Vertebrata</taxon>
        <taxon>Euteleostomi</taxon>
        <taxon>Archelosauria</taxon>
        <taxon>Testudinata</taxon>
        <taxon>Testudines</taxon>
        <taxon>Cryptodira</taxon>
        <taxon>Durocryptodira</taxon>
        <taxon>Testudinoidea</taxon>
        <taxon>Testudinidae</taxon>
        <taxon>Chelonoidis</taxon>
    </lineage>
</organism>
<dbReference type="Gene3D" id="1.10.287.100">
    <property type="match status" value="1"/>
</dbReference>
<reference evidence="1" key="1">
    <citation type="submission" date="2025-08" db="UniProtKB">
        <authorList>
            <consortium name="Ensembl"/>
        </authorList>
    </citation>
    <scope>IDENTIFICATION</scope>
</reference>
<dbReference type="AlphaFoldDB" id="A0A8C0IV58"/>
<evidence type="ECO:0000313" key="1">
    <source>
        <dbReference type="Ensembl" id="ENSCABP00000022014.1"/>
    </source>
</evidence>
<reference evidence="1" key="2">
    <citation type="submission" date="2025-09" db="UniProtKB">
        <authorList>
            <consortium name="Ensembl"/>
        </authorList>
    </citation>
    <scope>IDENTIFICATION</scope>
</reference>
<name>A0A8C0IV58_CHEAB</name>